<accession>A0A1Z4JEQ9</accession>
<keyword evidence="3" id="KW-1133">Transmembrane helix</keyword>
<evidence type="ECO:0000313" key="4">
    <source>
        <dbReference type="EMBL" id="BAY55265.1"/>
    </source>
</evidence>
<organism evidence="4 5">
    <name type="scientific">Leptolyngbya boryana NIES-2135</name>
    <dbReference type="NCBI Taxonomy" id="1973484"/>
    <lineage>
        <taxon>Bacteria</taxon>
        <taxon>Bacillati</taxon>
        <taxon>Cyanobacteriota</taxon>
        <taxon>Cyanophyceae</taxon>
        <taxon>Leptolyngbyales</taxon>
        <taxon>Leptolyngbyaceae</taxon>
        <taxon>Leptolyngbya group</taxon>
        <taxon>Leptolyngbya</taxon>
    </lineage>
</organism>
<evidence type="ECO:0000256" key="2">
    <source>
        <dbReference type="SAM" id="MobiDB-lite"/>
    </source>
</evidence>
<keyword evidence="1" id="KW-0175">Coiled coil</keyword>
<feature type="transmembrane region" description="Helical" evidence="3">
    <location>
        <begin position="20"/>
        <end position="39"/>
    </location>
</feature>
<feature type="coiled-coil region" evidence="1">
    <location>
        <begin position="72"/>
        <end position="99"/>
    </location>
</feature>
<evidence type="ECO:0000256" key="1">
    <source>
        <dbReference type="SAM" id="Coils"/>
    </source>
</evidence>
<evidence type="ECO:0000256" key="3">
    <source>
        <dbReference type="SAM" id="Phobius"/>
    </source>
</evidence>
<name>A0A1Z4JEQ9_LEPBY</name>
<feature type="transmembrane region" description="Helical" evidence="3">
    <location>
        <begin position="51"/>
        <end position="72"/>
    </location>
</feature>
<dbReference type="Proteomes" id="UP000217895">
    <property type="component" value="Chromosome"/>
</dbReference>
<dbReference type="EMBL" id="AP018203">
    <property type="protein sequence ID" value="BAY55265.1"/>
    <property type="molecule type" value="Genomic_DNA"/>
</dbReference>
<keyword evidence="3" id="KW-0472">Membrane</keyword>
<feature type="region of interest" description="Disordered" evidence="2">
    <location>
        <begin position="165"/>
        <end position="188"/>
    </location>
</feature>
<dbReference type="AlphaFoldDB" id="A0A1Z4JEQ9"/>
<gene>
    <name evidence="4" type="ORF">NIES2135_20880</name>
</gene>
<keyword evidence="3" id="KW-0812">Transmembrane</keyword>
<protein>
    <submittedName>
        <fullName evidence="4">Uncharacterized protein</fullName>
    </submittedName>
</protein>
<keyword evidence="5" id="KW-1185">Reference proteome</keyword>
<proteinExistence type="predicted"/>
<evidence type="ECO:0000313" key="5">
    <source>
        <dbReference type="Proteomes" id="UP000217895"/>
    </source>
</evidence>
<reference evidence="4 5" key="1">
    <citation type="submission" date="2017-06" db="EMBL/GenBank/DDBJ databases">
        <title>Genome sequencing of cyanobaciteial culture collection at National Institute for Environmental Studies (NIES).</title>
        <authorList>
            <person name="Hirose Y."/>
            <person name="Shimura Y."/>
            <person name="Fujisawa T."/>
            <person name="Nakamura Y."/>
            <person name="Kawachi M."/>
        </authorList>
    </citation>
    <scope>NUCLEOTIDE SEQUENCE [LARGE SCALE GENOMIC DNA]</scope>
    <source>
        <strain evidence="4 5">NIES-2135</strain>
    </source>
</reference>
<sequence length="446" mass="49853">MLAPQVPQNIRTQANGDRLRRWHVIAAFVIGLLGILGGVGSLSSQEKSKGMLFASMFCSGVSVGAFALAIAASQEVEKAEKIEERFRQQEEDAAFLQNQAITQANVQRLQLREGAKLQVDELIAEDDARKYYADHLGVDPADIYDAEIDESEEVDYEEATLKAEPKQVETKPVETAPAPTEPVTVQPTPIASQPGLCQALDEIVVTDISTVFASATGTGKSVSEAYILDRLFARHPQIEAWVIAQKNDSFCGLREKHRTSLFDPIEPIASFGAIDEVYGIFNKRRQMPESARSVFKSQPVRLILSDWHSIWDTVKDEKWYKSNYAKKLSTLVTVGREMNVCLIVDTQSYNVASLGITEDANIRSNLNILCQGYSWIDEEGRQRGDWNMITNLLKNRYLVPTNSDRLLEELEQLKKQSVEQKTPVIFSSIGNKLQLLPNLTAFKSQK</sequence>